<protein>
    <submittedName>
        <fullName evidence="2">Uncharacterized protein</fullName>
    </submittedName>
</protein>
<accession>A0ABW0TM90</accession>
<name>A0ABW0TM90_9BACL</name>
<dbReference type="EMBL" id="JBHSNO010000005">
    <property type="protein sequence ID" value="MFC5589565.1"/>
    <property type="molecule type" value="Genomic_DNA"/>
</dbReference>
<gene>
    <name evidence="2" type="ORF">ACFPRA_11735</name>
</gene>
<feature type="transmembrane region" description="Helical" evidence="1">
    <location>
        <begin position="6"/>
        <end position="27"/>
    </location>
</feature>
<dbReference type="RefSeq" id="WP_381434432.1">
    <property type="nucleotide sequence ID" value="NZ_JBHSNO010000005.1"/>
</dbReference>
<feature type="transmembrane region" description="Helical" evidence="1">
    <location>
        <begin position="67"/>
        <end position="90"/>
    </location>
</feature>
<keyword evidence="1" id="KW-0472">Membrane</keyword>
<keyword evidence="1" id="KW-0812">Transmembrane</keyword>
<sequence>MDTFILIIDILIALLYIAIIALVSPYMMRFLQKRNCDRFTQLLPVLSLIVITSLLIANGYGGFQETIFFKLTSIISFILLFSLLCLTLIVKKQWQMTYNQLLTRISFSKFKQMIFSRAK</sequence>
<proteinExistence type="predicted"/>
<evidence type="ECO:0000313" key="3">
    <source>
        <dbReference type="Proteomes" id="UP001596109"/>
    </source>
</evidence>
<feature type="transmembrane region" description="Helical" evidence="1">
    <location>
        <begin position="39"/>
        <end position="61"/>
    </location>
</feature>
<keyword evidence="3" id="KW-1185">Reference proteome</keyword>
<dbReference type="Proteomes" id="UP001596109">
    <property type="component" value="Unassembled WGS sequence"/>
</dbReference>
<evidence type="ECO:0000256" key="1">
    <source>
        <dbReference type="SAM" id="Phobius"/>
    </source>
</evidence>
<reference evidence="3" key="1">
    <citation type="journal article" date="2019" name="Int. J. Syst. Evol. Microbiol.">
        <title>The Global Catalogue of Microorganisms (GCM) 10K type strain sequencing project: providing services to taxonomists for standard genome sequencing and annotation.</title>
        <authorList>
            <consortium name="The Broad Institute Genomics Platform"/>
            <consortium name="The Broad Institute Genome Sequencing Center for Infectious Disease"/>
            <person name="Wu L."/>
            <person name="Ma J."/>
        </authorList>
    </citation>
    <scope>NUCLEOTIDE SEQUENCE [LARGE SCALE GENOMIC DNA]</scope>
    <source>
        <strain evidence="3">CGMCC 4.1434</strain>
    </source>
</reference>
<keyword evidence="1" id="KW-1133">Transmembrane helix</keyword>
<evidence type="ECO:0000313" key="2">
    <source>
        <dbReference type="EMBL" id="MFC5589565.1"/>
    </source>
</evidence>
<organism evidence="2 3">
    <name type="scientific">Sporosarcina soli</name>
    <dbReference type="NCBI Taxonomy" id="334736"/>
    <lineage>
        <taxon>Bacteria</taxon>
        <taxon>Bacillati</taxon>
        <taxon>Bacillota</taxon>
        <taxon>Bacilli</taxon>
        <taxon>Bacillales</taxon>
        <taxon>Caryophanaceae</taxon>
        <taxon>Sporosarcina</taxon>
    </lineage>
</organism>
<comment type="caution">
    <text evidence="2">The sequence shown here is derived from an EMBL/GenBank/DDBJ whole genome shotgun (WGS) entry which is preliminary data.</text>
</comment>